<evidence type="ECO:0000256" key="1">
    <source>
        <dbReference type="SAM" id="MobiDB-lite"/>
    </source>
</evidence>
<evidence type="ECO:0000313" key="2">
    <source>
        <dbReference type="EMBL" id="RXK37401.1"/>
    </source>
</evidence>
<reference evidence="2 3" key="1">
    <citation type="submission" date="2016-06" db="EMBL/GenBank/DDBJ databases">
        <title>Evolution of pathogenesis and genome organization in the Tremellales.</title>
        <authorList>
            <person name="Cuomo C."/>
            <person name="Litvintseva A."/>
            <person name="Heitman J."/>
            <person name="Chen Y."/>
            <person name="Sun S."/>
            <person name="Springer D."/>
            <person name="Dromer F."/>
            <person name="Young S."/>
            <person name="Zeng Q."/>
            <person name="Chapman S."/>
            <person name="Gujja S."/>
            <person name="Saif S."/>
            <person name="Birren B."/>
        </authorList>
    </citation>
    <scope>NUCLEOTIDE SEQUENCE [LARGE SCALE GENOMIC DNA]</scope>
    <source>
        <strain evidence="2 3">ATCC 28783</strain>
    </source>
</reference>
<dbReference type="InParanoid" id="A0A4Q1BIC7"/>
<gene>
    <name evidence="2" type="ORF">M231_05301</name>
</gene>
<accession>A0A4Q1BIC7</accession>
<dbReference type="AlphaFoldDB" id="A0A4Q1BIC7"/>
<protein>
    <submittedName>
        <fullName evidence="2">Uncharacterized protein</fullName>
    </submittedName>
</protein>
<evidence type="ECO:0000313" key="3">
    <source>
        <dbReference type="Proteomes" id="UP000289152"/>
    </source>
</evidence>
<dbReference type="Proteomes" id="UP000289152">
    <property type="component" value="Unassembled WGS sequence"/>
</dbReference>
<proteinExistence type="predicted"/>
<dbReference type="VEuPathDB" id="FungiDB:TREMEDRAFT_65663"/>
<feature type="compositionally biased region" description="Polar residues" evidence="1">
    <location>
        <begin position="107"/>
        <end position="121"/>
    </location>
</feature>
<sequence length="121" mass="13224">MEVLTTAFQAISRLQGSNGGAFGLPVTVNDAATSGTTNADDPNTKWFNMAYQSFRAQQWHVVQLSEPLCNKAQYSLFFWCASWSKSAESPRAWIPNPEHRPLAVDTMNVNSPGEGTSALSL</sequence>
<feature type="region of interest" description="Disordered" evidence="1">
    <location>
        <begin position="102"/>
        <end position="121"/>
    </location>
</feature>
<comment type="caution">
    <text evidence="2">The sequence shown here is derived from an EMBL/GenBank/DDBJ whole genome shotgun (WGS) entry which is preliminary data.</text>
</comment>
<keyword evidence="3" id="KW-1185">Reference proteome</keyword>
<dbReference type="EMBL" id="SDIL01000069">
    <property type="protein sequence ID" value="RXK37401.1"/>
    <property type="molecule type" value="Genomic_DNA"/>
</dbReference>
<organism evidence="2 3">
    <name type="scientific">Tremella mesenterica</name>
    <name type="common">Jelly fungus</name>
    <dbReference type="NCBI Taxonomy" id="5217"/>
    <lineage>
        <taxon>Eukaryota</taxon>
        <taxon>Fungi</taxon>
        <taxon>Dikarya</taxon>
        <taxon>Basidiomycota</taxon>
        <taxon>Agaricomycotina</taxon>
        <taxon>Tremellomycetes</taxon>
        <taxon>Tremellales</taxon>
        <taxon>Tremellaceae</taxon>
        <taxon>Tremella</taxon>
    </lineage>
</organism>
<name>A0A4Q1BIC7_TREME</name>